<evidence type="ECO:0000313" key="3">
    <source>
        <dbReference type="Proteomes" id="UP001066276"/>
    </source>
</evidence>
<gene>
    <name evidence="2" type="ORF">NDU88_002529</name>
</gene>
<sequence>MNGNIPGAGVHCGRELRELHVPPGLSDAARGFEGRPARFIKVLDSGEIGQSPRGSAARQLEWVAGSGLAESCGWGMVRPGNGDRPGGGPLERRCPTGGEEEWDGHDGARRGAPASRKERLGTEGKSRACWPHGLTAGRPLTGLIT</sequence>
<proteinExistence type="predicted"/>
<protein>
    <submittedName>
        <fullName evidence="2">Uncharacterized protein</fullName>
    </submittedName>
</protein>
<feature type="compositionally biased region" description="Basic and acidic residues" evidence="1">
    <location>
        <begin position="104"/>
        <end position="126"/>
    </location>
</feature>
<organism evidence="2 3">
    <name type="scientific">Pleurodeles waltl</name>
    <name type="common">Iberian ribbed newt</name>
    <dbReference type="NCBI Taxonomy" id="8319"/>
    <lineage>
        <taxon>Eukaryota</taxon>
        <taxon>Metazoa</taxon>
        <taxon>Chordata</taxon>
        <taxon>Craniata</taxon>
        <taxon>Vertebrata</taxon>
        <taxon>Euteleostomi</taxon>
        <taxon>Amphibia</taxon>
        <taxon>Batrachia</taxon>
        <taxon>Caudata</taxon>
        <taxon>Salamandroidea</taxon>
        <taxon>Salamandridae</taxon>
        <taxon>Pleurodelinae</taxon>
        <taxon>Pleurodeles</taxon>
    </lineage>
</organism>
<name>A0AAV7MMZ1_PLEWA</name>
<dbReference type="AlphaFoldDB" id="A0AAV7MMZ1"/>
<dbReference type="EMBL" id="JANPWB010000013">
    <property type="protein sequence ID" value="KAJ1105121.1"/>
    <property type="molecule type" value="Genomic_DNA"/>
</dbReference>
<reference evidence="2" key="1">
    <citation type="journal article" date="2022" name="bioRxiv">
        <title>Sequencing and chromosome-scale assembly of the giantPleurodeles waltlgenome.</title>
        <authorList>
            <person name="Brown T."/>
            <person name="Elewa A."/>
            <person name="Iarovenko S."/>
            <person name="Subramanian E."/>
            <person name="Araus A.J."/>
            <person name="Petzold A."/>
            <person name="Susuki M."/>
            <person name="Suzuki K.-i.T."/>
            <person name="Hayashi T."/>
            <person name="Toyoda A."/>
            <person name="Oliveira C."/>
            <person name="Osipova E."/>
            <person name="Leigh N.D."/>
            <person name="Simon A."/>
            <person name="Yun M.H."/>
        </authorList>
    </citation>
    <scope>NUCLEOTIDE SEQUENCE</scope>
    <source>
        <strain evidence="2">20211129_DDA</strain>
        <tissue evidence="2">Liver</tissue>
    </source>
</reference>
<keyword evidence="3" id="KW-1185">Reference proteome</keyword>
<feature type="region of interest" description="Disordered" evidence="1">
    <location>
        <begin position="75"/>
        <end position="135"/>
    </location>
</feature>
<accession>A0AAV7MMZ1</accession>
<dbReference type="Proteomes" id="UP001066276">
    <property type="component" value="Chromosome 9"/>
</dbReference>
<evidence type="ECO:0000256" key="1">
    <source>
        <dbReference type="SAM" id="MobiDB-lite"/>
    </source>
</evidence>
<evidence type="ECO:0000313" key="2">
    <source>
        <dbReference type="EMBL" id="KAJ1105121.1"/>
    </source>
</evidence>
<comment type="caution">
    <text evidence="2">The sequence shown here is derived from an EMBL/GenBank/DDBJ whole genome shotgun (WGS) entry which is preliminary data.</text>
</comment>